<accession>A0A7C4EN07</accession>
<evidence type="ECO:0000259" key="10">
    <source>
        <dbReference type="Pfam" id="PF08323"/>
    </source>
</evidence>
<keyword evidence="6 8" id="KW-0808">Transferase</keyword>
<keyword evidence="7 8" id="KW-0320">Glycogen biosynthesis</keyword>
<proteinExistence type="inferred from homology"/>
<reference evidence="11" key="1">
    <citation type="journal article" date="2020" name="mSystems">
        <title>Genome- and Community-Level Interaction Insights into Carbon Utilization and Element Cycling Functions of Hydrothermarchaeota in Hydrothermal Sediment.</title>
        <authorList>
            <person name="Zhou Z."/>
            <person name="Liu Y."/>
            <person name="Xu W."/>
            <person name="Pan J."/>
            <person name="Luo Z.H."/>
            <person name="Li M."/>
        </authorList>
    </citation>
    <scope>NUCLEOTIDE SEQUENCE [LARGE SCALE GENOMIC DNA]</scope>
    <source>
        <strain evidence="11">SpSt-788</strain>
    </source>
</reference>
<dbReference type="PANTHER" id="PTHR45825">
    <property type="entry name" value="GRANULE-BOUND STARCH SYNTHASE 1, CHLOROPLASTIC/AMYLOPLASTIC"/>
    <property type="match status" value="1"/>
</dbReference>
<comment type="pathway">
    <text evidence="3 8">Glycan biosynthesis; glycogen biosynthesis.</text>
</comment>
<comment type="catalytic activity">
    <reaction evidence="1 8">
        <text>[(1-&gt;4)-alpha-D-glucosyl](n) + ADP-alpha-D-glucose = [(1-&gt;4)-alpha-D-glucosyl](n+1) + ADP + H(+)</text>
        <dbReference type="Rhea" id="RHEA:18189"/>
        <dbReference type="Rhea" id="RHEA-COMP:9584"/>
        <dbReference type="Rhea" id="RHEA-COMP:9587"/>
        <dbReference type="ChEBI" id="CHEBI:15378"/>
        <dbReference type="ChEBI" id="CHEBI:15444"/>
        <dbReference type="ChEBI" id="CHEBI:57498"/>
        <dbReference type="ChEBI" id="CHEBI:456216"/>
        <dbReference type="EC" id="2.4.1.21"/>
    </reaction>
</comment>
<comment type="caution">
    <text evidence="11">The sequence shown here is derived from an EMBL/GenBank/DDBJ whole genome shotgun (WGS) entry which is preliminary data.</text>
</comment>
<comment type="similarity">
    <text evidence="4 8">Belongs to the glycosyltransferase 1 family. Bacterial/plant glycogen synthase subfamily.</text>
</comment>
<gene>
    <name evidence="8 11" type="primary">glgA</name>
    <name evidence="11" type="ORF">ENV75_06150</name>
</gene>
<dbReference type="GO" id="GO:0005978">
    <property type="term" value="P:glycogen biosynthetic process"/>
    <property type="evidence" value="ECO:0007669"/>
    <property type="project" value="UniProtKB-UniRule"/>
</dbReference>
<protein>
    <recommendedName>
        <fullName evidence="8">Glycogen synthase</fullName>
        <ecNumber evidence="8">2.4.1.21</ecNumber>
    </recommendedName>
    <alternativeName>
        <fullName evidence="8">Starch [bacterial glycogen] synthase</fullName>
    </alternativeName>
</protein>
<sequence length="495" mass="56385">MKIALVSAEAFPFSKTGGLGDVVGALFKEFIKSGLDVTLFLPFHRTTKEKFYNSVTDSGIVYGAQIGTVTCFGAARSAKVKVDSEDNLLIEPSKNGNLFFIEHNDFFDRAELYGTNYGEYLDNAERFVFFSRAVLEVCRLLDLRFDIIHCHDWHTSLIPLYLKTFYRETHQFENTKTVLTIHNLGYQGIFPKQKLEVTGFGWEMFHMDGLEFYGMVNFLKAGIFNADSVTTVSPTYAKEILNPEYGFGLDGVLRKIKDKLTGIINGIDYKIWDPEKDYYIVKNYGRKNFHEKLKNKEDLIKLSGIKCSLEHPLIGFIGRMASQKGLDIVFEAMPHLVEMGVYFIFEGTGEDYYENRIIEFQKIYPSTVSAYIGFDEALAHKIYGGADGLLVPSRYEPCGLSQLIAMRYGTLPICRKTGGLADTVEDGITGFLFNEYSSKDLISAVSRFTEAFYNKERFSKMIYEAMTRDFSWSNSCKKYFELYEGLINERNTSTG</sequence>
<dbReference type="CDD" id="cd03791">
    <property type="entry name" value="GT5_Glycogen_synthase_DULL1-like"/>
    <property type="match status" value="1"/>
</dbReference>
<dbReference type="AlphaFoldDB" id="A0A7C4EN07"/>
<feature type="binding site" evidence="8">
    <location>
        <position position="15"/>
    </location>
    <ligand>
        <name>ADP-alpha-D-glucose</name>
        <dbReference type="ChEBI" id="CHEBI:57498"/>
    </ligand>
</feature>
<evidence type="ECO:0000256" key="7">
    <source>
        <dbReference type="ARBA" id="ARBA00023056"/>
    </source>
</evidence>
<evidence type="ECO:0000256" key="6">
    <source>
        <dbReference type="ARBA" id="ARBA00022679"/>
    </source>
</evidence>
<evidence type="ECO:0000256" key="4">
    <source>
        <dbReference type="ARBA" id="ARBA00010281"/>
    </source>
</evidence>
<keyword evidence="5 8" id="KW-0328">Glycosyltransferase</keyword>
<evidence type="ECO:0000256" key="8">
    <source>
        <dbReference type="HAMAP-Rule" id="MF_00484"/>
    </source>
</evidence>
<dbReference type="EC" id="2.4.1.21" evidence="8"/>
<dbReference type="InterPro" id="IPR013534">
    <property type="entry name" value="Starch_synth_cat_dom"/>
</dbReference>
<evidence type="ECO:0000313" key="11">
    <source>
        <dbReference type="EMBL" id="HGH00008.1"/>
    </source>
</evidence>
<evidence type="ECO:0000256" key="5">
    <source>
        <dbReference type="ARBA" id="ARBA00022676"/>
    </source>
</evidence>
<dbReference type="InterPro" id="IPR001296">
    <property type="entry name" value="Glyco_trans_1"/>
</dbReference>
<dbReference type="HAMAP" id="MF_00484">
    <property type="entry name" value="Glycogen_synth"/>
    <property type="match status" value="1"/>
</dbReference>
<dbReference type="EMBL" id="DTHO01000066">
    <property type="protein sequence ID" value="HGH00008.1"/>
    <property type="molecule type" value="Genomic_DNA"/>
</dbReference>
<dbReference type="InterPro" id="IPR011835">
    <property type="entry name" value="GS/SS"/>
</dbReference>
<dbReference type="GO" id="GO:0009011">
    <property type="term" value="F:alpha-1,4-glucan glucosyltransferase (ADP-glucose donor) activity"/>
    <property type="evidence" value="ECO:0007669"/>
    <property type="project" value="UniProtKB-UniRule"/>
</dbReference>
<feature type="domain" description="Glycosyl transferase family 1" evidence="9">
    <location>
        <begin position="310"/>
        <end position="451"/>
    </location>
</feature>
<organism evidence="11">
    <name type="scientific">Thermodesulfovibrio aggregans</name>
    <dbReference type="NCBI Taxonomy" id="86166"/>
    <lineage>
        <taxon>Bacteria</taxon>
        <taxon>Pseudomonadati</taxon>
        <taxon>Nitrospirota</taxon>
        <taxon>Thermodesulfovibrionia</taxon>
        <taxon>Thermodesulfovibrionales</taxon>
        <taxon>Thermodesulfovibrionaceae</taxon>
        <taxon>Thermodesulfovibrio</taxon>
    </lineage>
</organism>
<dbReference type="NCBIfam" id="TIGR02095">
    <property type="entry name" value="glgA"/>
    <property type="match status" value="1"/>
</dbReference>
<evidence type="ECO:0000259" key="9">
    <source>
        <dbReference type="Pfam" id="PF00534"/>
    </source>
</evidence>
<evidence type="ECO:0000256" key="2">
    <source>
        <dbReference type="ARBA" id="ARBA00002764"/>
    </source>
</evidence>
<dbReference type="NCBIfam" id="NF001899">
    <property type="entry name" value="PRK00654.1-2"/>
    <property type="match status" value="1"/>
</dbReference>
<dbReference type="PANTHER" id="PTHR45825:SF11">
    <property type="entry name" value="ALPHA AMYLASE DOMAIN-CONTAINING PROTEIN"/>
    <property type="match status" value="1"/>
</dbReference>
<dbReference type="GO" id="GO:0004373">
    <property type="term" value="F:alpha-1,4-glucan glucosyltransferase (UDP-glucose donor) activity"/>
    <property type="evidence" value="ECO:0007669"/>
    <property type="project" value="InterPro"/>
</dbReference>
<dbReference type="Gene3D" id="3.40.50.2000">
    <property type="entry name" value="Glycogen Phosphorylase B"/>
    <property type="match status" value="2"/>
</dbReference>
<name>A0A7C4EN07_9BACT</name>
<feature type="domain" description="Starch synthase catalytic" evidence="10">
    <location>
        <begin position="2"/>
        <end position="255"/>
    </location>
</feature>
<evidence type="ECO:0000256" key="3">
    <source>
        <dbReference type="ARBA" id="ARBA00004964"/>
    </source>
</evidence>
<dbReference type="UniPathway" id="UPA00164"/>
<evidence type="ECO:0000256" key="1">
    <source>
        <dbReference type="ARBA" id="ARBA00001478"/>
    </source>
</evidence>
<comment type="function">
    <text evidence="2 8">Synthesizes alpha-1,4-glucan chains using ADP-glucose.</text>
</comment>
<dbReference type="Pfam" id="PF00534">
    <property type="entry name" value="Glycos_transf_1"/>
    <property type="match status" value="1"/>
</dbReference>
<dbReference type="SUPFAM" id="SSF53756">
    <property type="entry name" value="UDP-Glycosyltransferase/glycogen phosphorylase"/>
    <property type="match status" value="1"/>
</dbReference>
<dbReference type="Pfam" id="PF08323">
    <property type="entry name" value="Glyco_transf_5"/>
    <property type="match status" value="1"/>
</dbReference>